<dbReference type="Proteomes" id="UP000268093">
    <property type="component" value="Unassembled WGS sequence"/>
</dbReference>
<proteinExistence type="predicted"/>
<evidence type="ECO:0000313" key="2">
    <source>
        <dbReference type="EMBL" id="RUP20114.1"/>
    </source>
</evidence>
<protein>
    <submittedName>
        <fullName evidence="2">Uncharacterized protein</fullName>
    </submittedName>
</protein>
<evidence type="ECO:0000256" key="1">
    <source>
        <dbReference type="SAM" id="MobiDB-lite"/>
    </source>
</evidence>
<organism evidence="2 3">
    <name type="scientific">Jimgerdemannia flammicorona</name>
    <dbReference type="NCBI Taxonomy" id="994334"/>
    <lineage>
        <taxon>Eukaryota</taxon>
        <taxon>Fungi</taxon>
        <taxon>Fungi incertae sedis</taxon>
        <taxon>Mucoromycota</taxon>
        <taxon>Mucoromycotina</taxon>
        <taxon>Endogonomycetes</taxon>
        <taxon>Endogonales</taxon>
        <taxon>Endogonaceae</taxon>
        <taxon>Jimgerdemannia</taxon>
    </lineage>
</organism>
<sequence length="272" mass="30545">MPPELRGLDKGSDYKNEKPPVGLARSLSKRSMDRRKSEKSLKGLYDVEEPPLGNGAGSILAKPVRERPVRERGRRLLWPPPRLECLGIITINRTRGNLREEEEYGEMSSDDDDDDDEEEEEFIITRDDDDDSVRGEVLRKVMVMNVGDTNSVVSSEVPEIGIMTADDDVVVIQETKKRNPHPLREGRGPVEYLDADVISGIDEIGGGMTPEAKRRKDVLLEVQWEELVHVQWTKMKKNAGGRIEAPVDDVAELHEPDAKMRRKNKGPGGSKS</sequence>
<evidence type="ECO:0000313" key="3">
    <source>
        <dbReference type="Proteomes" id="UP000268093"/>
    </source>
</evidence>
<feature type="region of interest" description="Disordered" evidence="1">
    <location>
        <begin position="97"/>
        <end position="119"/>
    </location>
</feature>
<name>A0A433BA87_9FUNG</name>
<dbReference type="AlphaFoldDB" id="A0A433BA87"/>
<feature type="compositionally biased region" description="Basic and acidic residues" evidence="1">
    <location>
        <begin position="30"/>
        <end position="41"/>
    </location>
</feature>
<gene>
    <name evidence="2" type="ORF">BC936DRAFT_139268</name>
</gene>
<comment type="caution">
    <text evidence="2">The sequence shown here is derived from an EMBL/GenBank/DDBJ whole genome shotgun (WGS) entry which is preliminary data.</text>
</comment>
<accession>A0A433BA87</accession>
<dbReference type="EMBL" id="RBNI01014587">
    <property type="protein sequence ID" value="RUP20114.1"/>
    <property type="molecule type" value="Genomic_DNA"/>
</dbReference>
<feature type="region of interest" description="Disordered" evidence="1">
    <location>
        <begin position="238"/>
        <end position="272"/>
    </location>
</feature>
<feature type="region of interest" description="Disordered" evidence="1">
    <location>
        <begin position="1"/>
        <end position="73"/>
    </location>
</feature>
<feature type="compositionally biased region" description="Acidic residues" evidence="1">
    <location>
        <begin position="100"/>
        <end position="119"/>
    </location>
</feature>
<keyword evidence="3" id="KW-1185">Reference proteome</keyword>
<reference evidence="2 3" key="1">
    <citation type="journal article" date="2018" name="New Phytol.">
        <title>Phylogenomics of Endogonaceae and evolution of mycorrhizas within Mucoromycota.</title>
        <authorList>
            <person name="Chang Y."/>
            <person name="Desiro A."/>
            <person name="Na H."/>
            <person name="Sandor L."/>
            <person name="Lipzen A."/>
            <person name="Clum A."/>
            <person name="Barry K."/>
            <person name="Grigoriev I.V."/>
            <person name="Martin F.M."/>
            <person name="Stajich J.E."/>
            <person name="Smith M.E."/>
            <person name="Bonito G."/>
            <person name="Spatafora J.W."/>
        </authorList>
    </citation>
    <scope>NUCLEOTIDE SEQUENCE [LARGE SCALE GENOMIC DNA]</scope>
    <source>
        <strain evidence="2 3">GMNB39</strain>
    </source>
</reference>
<feature type="compositionally biased region" description="Basic and acidic residues" evidence="1">
    <location>
        <begin position="1"/>
        <end position="18"/>
    </location>
</feature>